<dbReference type="Proteomes" id="UP001595904">
    <property type="component" value="Unassembled WGS sequence"/>
</dbReference>
<dbReference type="Pfam" id="PF12833">
    <property type="entry name" value="HTH_18"/>
    <property type="match status" value="1"/>
</dbReference>
<organism evidence="5 6">
    <name type="scientific">Steroidobacter flavus</name>
    <dbReference type="NCBI Taxonomy" id="1842136"/>
    <lineage>
        <taxon>Bacteria</taxon>
        <taxon>Pseudomonadati</taxon>
        <taxon>Pseudomonadota</taxon>
        <taxon>Gammaproteobacteria</taxon>
        <taxon>Steroidobacterales</taxon>
        <taxon>Steroidobacteraceae</taxon>
        <taxon>Steroidobacter</taxon>
    </lineage>
</organism>
<comment type="caution">
    <text evidence="5">The sequence shown here is derived from an EMBL/GenBank/DDBJ whole genome shotgun (WGS) entry which is preliminary data.</text>
</comment>
<dbReference type="InterPro" id="IPR002818">
    <property type="entry name" value="DJ-1/PfpI"/>
</dbReference>
<dbReference type="PANTHER" id="PTHR43130">
    <property type="entry name" value="ARAC-FAMILY TRANSCRIPTIONAL REGULATOR"/>
    <property type="match status" value="1"/>
</dbReference>
<dbReference type="RefSeq" id="WP_380595902.1">
    <property type="nucleotide sequence ID" value="NZ_JBHSDU010000003.1"/>
</dbReference>
<dbReference type="PANTHER" id="PTHR43130:SF3">
    <property type="entry name" value="HTH-TYPE TRANSCRIPTIONAL REGULATOR RV1931C"/>
    <property type="match status" value="1"/>
</dbReference>
<keyword evidence="1" id="KW-0805">Transcription regulation</keyword>
<keyword evidence="6" id="KW-1185">Reference proteome</keyword>
<keyword evidence="3" id="KW-0804">Transcription</keyword>
<dbReference type="PROSITE" id="PS01124">
    <property type="entry name" value="HTH_ARAC_FAMILY_2"/>
    <property type="match status" value="1"/>
</dbReference>
<protein>
    <submittedName>
        <fullName evidence="5">GlxA family transcriptional regulator</fullName>
    </submittedName>
</protein>
<accession>A0ABV8SPF3</accession>
<dbReference type="InterPro" id="IPR020449">
    <property type="entry name" value="Tscrpt_reg_AraC-type_HTH"/>
</dbReference>
<evidence type="ECO:0000259" key="4">
    <source>
        <dbReference type="PROSITE" id="PS01124"/>
    </source>
</evidence>
<name>A0ABV8SPF3_9GAMM</name>
<dbReference type="PROSITE" id="PS00041">
    <property type="entry name" value="HTH_ARAC_FAMILY_1"/>
    <property type="match status" value="1"/>
</dbReference>
<dbReference type="Pfam" id="PF01965">
    <property type="entry name" value="DJ-1_PfpI"/>
    <property type="match status" value="1"/>
</dbReference>
<evidence type="ECO:0000256" key="1">
    <source>
        <dbReference type="ARBA" id="ARBA00023015"/>
    </source>
</evidence>
<dbReference type="EMBL" id="JBHSDU010000003">
    <property type="protein sequence ID" value="MFC4308822.1"/>
    <property type="molecule type" value="Genomic_DNA"/>
</dbReference>
<dbReference type="Gene3D" id="1.10.10.60">
    <property type="entry name" value="Homeodomain-like"/>
    <property type="match status" value="1"/>
</dbReference>
<dbReference type="InterPro" id="IPR018060">
    <property type="entry name" value="HTH_AraC"/>
</dbReference>
<dbReference type="InterPro" id="IPR029062">
    <property type="entry name" value="Class_I_gatase-like"/>
</dbReference>
<dbReference type="Gene3D" id="3.40.50.880">
    <property type="match status" value="1"/>
</dbReference>
<dbReference type="InterPro" id="IPR009057">
    <property type="entry name" value="Homeodomain-like_sf"/>
</dbReference>
<keyword evidence="2" id="KW-0238">DNA-binding</keyword>
<evidence type="ECO:0000313" key="5">
    <source>
        <dbReference type="EMBL" id="MFC4308822.1"/>
    </source>
</evidence>
<evidence type="ECO:0000313" key="6">
    <source>
        <dbReference type="Proteomes" id="UP001595904"/>
    </source>
</evidence>
<gene>
    <name evidence="5" type="ORF">ACFPN2_06985</name>
</gene>
<evidence type="ECO:0000256" key="3">
    <source>
        <dbReference type="ARBA" id="ARBA00023163"/>
    </source>
</evidence>
<dbReference type="CDD" id="cd03136">
    <property type="entry name" value="GATase1_AraC_ArgR_like"/>
    <property type="match status" value="1"/>
</dbReference>
<proteinExistence type="predicted"/>
<reference evidence="6" key="1">
    <citation type="journal article" date="2019" name="Int. J. Syst. Evol. Microbiol.">
        <title>The Global Catalogue of Microorganisms (GCM) 10K type strain sequencing project: providing services to taxonomists for standard genome sequencing and annotation.</title>
        <authorList>
            <consortium name="The Broad Institute Genomics Platform"/>
            <consortium name="The Broad Institute Genome Sequencing Center for Infectious Disease"/>
            <person name="Wu L."/>
            <person name="Ma J."/>
        </authorList>
    </citation>
    <scope>NUCLEOTIDE SEQUENCE [LARGE SCALE GENOMIC DNA]</scope>
    <source>
        <strain evidence="6">CGMCC 1.10759</strain>
    </source>
</reference>
<dbReference type="SUPFAM" id="SSF46689">
    <property type="entry name" value="Homeodomain-like"/>
    <property type="match status" value="2"/>
</dbReference>
<dbReference type="SMART" id="SM00342">
    <property type="entry name" value="HTH_ARAC"/>
    <property type="match status" value="1"/>
</dbReference>
<dbReference type="PRINTS" id="PR00032">
    <property type="entry name" value="HTHARAC"/>
</dbReference>
<dbReference type="InterPro" id="IPR052158">
    <property type="entry name" value="INH-QAR"/>
</dbReference>
<feature type="domain" description="HTH araC/xylS-type" evidence="4">
    <location>
        <begin position="232"/>
        <end position="330"/>
    </location>
</feature>
<evidence type="ECO:0000256" key="2">
    <source>
        <dbReference type="ARBA" id="ARBA00023125"/>
    </source>
</evidence>
<dbReference type="InterPro" id="IPR018062">
    <property type="entry name" value="HTH_AraC-typ_CS"/>
</dbReference>
<dbReference type="SUPFAM" id="SSF52317">
    <property type="entry name" value="Class I glutamine amidotransferase-like"/>
    <property type="match status" value="1"/>
</dbReference>
<sequence>MVPRPQALPSELPGAAPPVESVGFLLIPGFALMSYAAAVEPLRAANVLAGKTLYKWWNAAPADKPALASNGAAVLPDFKFGADVGSLDLMLVCAGGNPATFNDRRTFSWLKKLAARGINIGGISGGPFILAKAGLLSGRRCTVHWEHLPAFQEAFPDVKLTRSLFEFDGNRATCSGGVAGLDMMVALITRDHGHELAAAVSDWLLHTHVREGAGPQRMDLRFRLGVSDAKLLKALRAMETHIETPLSRDRLATLAGVSLRQLERSFNSELGRGVHEHYLAVRLARSRQLLRETSLSILEVALATGFASASQFSRAFRRSFGATPRDARERDRRVTDPS</sequence>